<accession>A0A834ITU1</accession>
<dbReference type="Proteomes" id="UP000625711">
    <property type="component" value="Unassembled WGS sequence"/>
</dbReference>
<evidence type="ECO:0000256" key="1">
    <source>
        <dbReference type="SAM" id="MobiDB-lite"/>
    </source>
</evidence>
<organism evidence="3 4">
    <name type="scientific">Rhynchophorus ferrugineus</name>
    <name type="common">Red palm weevil</name>
    <name type="synonym">Curculio ferrugineus</name>
    <dbReference type="NCBI Taxonomy" id="354439"/>
    <lineage>
        <taxon>Eukaryota</taxon>
        <taxon>Metazoa</taxon>
        <taxon>Ecdysozoa</taxon>
        <taxon>Arthropoda</taxon>
        <taxon>Hexapoda</taxon>
        <taxon>Insecta</taxon>
        <taxon>Pterygota</taxon>
        <taxon>Neoptera</taxon>
        <taxon>Endopterygota</taxon>
        <taxon>Coleoptera</taxon>
        <taxon>Polyphaga</taxon>
        <taxon>Cucujiformia</taxon>
        <taxon>Curculionidae</taxon>
        <taxon>Dryophthorinae</taxon>
        <taxon>Rhynchophorus</taxon>
    </lineage>
</organism>
<sequence>MGGHPFLICLLVLSRNLVVAFLPTEKKAFEIKRSRVRSRDRKPRAAPKDLKSSDKSRDRKRFQVREKSRADFKSKCRVRRSEVADADKKRF</sequence>
<feature type="region of interest" description="Disordered" evidence="1">
    <location>
        <begin position="33"/>
        <end position="91"/>
    </location>
</feature>
<feature type="compositionally biased region" description="Basic residues" evidence="1">
    <location>
        <begin position="34"/>
        <end position="45"/>
    </location>
</feature>
<protein>
    <recommendedName>
        <fullName evidence="5">Secreted protein</fullName>
    </recommendedName>
</protein>
<comment type="caution">
    <text evidence="3">The sequence shown here is derived from an EMBL/GenBank/DDBJ whole genome shotgun (WGS) entry which is preliminary data.</text>
</comment>
<name>A0A834ITU1_RHYFE</name>
<dbReference type="AlphaFoldDB" id="A0A834ITU1"/>
<feature type="signal peptide" evidence="2">
    <location>
        <begin position="1"/>
        <end position="20"/>
    </location>
</feature>
<evidence type="ECO:0008006" key="5">
    <source>
        <dbReference type="Google" id="ProtNLM"/>
    </source>
</evidence>
<feature type="compositionally biased region" description="Basic and acidic residues" evidence="1">
    <location>
        <begin position="46"/>
        <end position="91"/>
    </location>
</feature>
<dbReference type="EMBL" id="JAACXV010000346">
    <property type="protein sequence ID" value="KAF7279672.1"/>
    <property type="molecule type" value="Genomic_DNA"/>
</dbReference>
<proteinExistence type="predicted"/>
<gene>
    <name evidence="3" type="ORF">GWI33_006835</name>
</gene>
<keyword evidence="4" id="KW-1185">Reference proteome</keyword>
<evidence type="ECO:0000313" key="4">
    <source>
        <dbReference type="Proteomes" id="UP000625711"/>
    </source>
</evidence>
<evidence type="ECO:0000313" key="3">
    <source>
        <dbReference type="EMBL" id="KAF7279672.1"/>
    </source>
</evidence>
<keyword evidence="2" id="KW-0732">Signal</keyword>
<reference evidence="3" key="1">
    <citation type="submission" date="2020-08" db="EMBL/GenBank/DDBJ databases">
        <title>Genome sequencing and assembly of the red palm weevil Rhynchophorus ferrugineus.</title>
        <authorList>
            <person name="Dias G.B."/>
            <person name="Bergman C.M."/>
            <person name="Manee M."/>
        </authorList>
    </citation>
    <scope>NUCLEOTIDE SEQUENCE</scope>
    <source>
        <strain evidence="3">AA-2017</strain>
        <tissue evidence="3">Whole larva</tissue>
    </source>
</reference>
<feature type="chain" id="PRO_5032820461" description="Secreted protein" evidence="2">
    <location>
        <begin position="21"/>
        <end position="91"/>
    </location>
</feature>
<evidence type="ECO:0000256" key="2">
    <source>
        <dbReference type="SAM" id="SignalP"/>
    </source>
</evidence>